<protein>
    <submittedName>
        <fullName evidence="1">Uncharacterized protein</fullName>
    </submittedName>
</protein>
<sequence length="85" mass="10181">MAEKLQFEHASDTLVKVAKSIRGRVLTEFYYMTILDFEHINTKHFTKEEIMNFLSYKDDVLYFTQYREASTFEVISNTILNMNRN</sequence>
<proteinExistence type="predicted"/>
<accession>A0A2K0AX73</accession>
<dbReference type="EMBL" id="LORN02000007">
    <property type="protein sequence ID" value="PNN29635.1"/>
    <property type="molecule type" value="Genomic_DNA"/>
</dbReference>
<evidence type="ECO:0000313" key="2">
    <source>
        <dbReference type="Proteomes" id="UP000053523"/>
    </source>
</evidence>
<gene>
    <name evidence="1" type="ORF">AL503_002310</name>
</gene>
<evidence type="ECO:0000313" key="1">
    <source>
        <dbReference type="EMBL" id="PNN29635.1"/>
    </source>
</evidence>
<dbReference type="Proteomes" id="UP000053523">
    <property type="component" value="Unassembled WGS sequence"/>
</dbReference>
<name>A0A2K0AX73_STAHA</name>
<comment type="caution">
    <text evidence="1">The sequence shown here is derived from an EMBL/GenBank/DDBJ whole genome shotgun (WGS) entry which is preliminary data.</text>
</comment>
<reference evidence="1 2" key="1">
    <citation type="submission" date="2017-12" db="EMBL/GenBank/DDBJ databases">
        <title>FDA dAtabase for Regulatory Grade micrObial Sequences (FDA-ARGOS): Supporting development and validation of Infectious Disease Dx tests.</title>
        <authorList>
            <person name="Hoffmann M."/>
            <person name="Allard M."/>
            <person name="Evans P."/>
            <person name="Brown E."/>
            <person name="Tallon L."/>
            <person name="Sadzewicz L."/>
            <person name="Sengamalay N."/>
            <person name="Ott S."/>
            <person name="Godinez A."/>
            <person name="Nagaraj S."/>
            <person name="Vavikolanu K."/>
            <person name="Aluvathingal J."/>
            <person name="Nadendla S."/>
            <person name="Sichtig H."/>
        </authorList>
    </citation>
    <scope>NUCLEOTIDE SEQUENCE [LARGE SCALE GENOMIC DNA]</scope>
    <source>
        <strain evidence="1 2">FDAARGOS_148</strain>
    </source>
</reference>
<dbReference type="AlphaFoldDB" id="A0A2K0AX73"/>
<organism evidence="1 2">
    <name type="scientific">Staphylococcus haemolyticus</name>
    <dbReference type="NCBI Taxonomy" id="1283"/>
    <lineage>
        <taxon>Bacteria</taxon>
        <taxon>Bacillati</taxon>
        <taxon>Bacillota</taxon>
        <taxon>Bacilli</taxon>
        <taxon>Bacillales</taxon>
        <taxon>Staphylococcaceae</taxon>
        <taxon>Staphylococcus</taxon>
    </lineage>
</organism>